<feature type="region of interest" description="Disordered" evidence="2">
    <location>
        <begin position="1"/>
        <end position="57"/>
    </location>
</feature>
<name>A0A4Y1RAC1_PRUDU</name>
<feature type="compositionally biased region" description="Basic residues" evidence="2">
    <location>
        <begin position="374"/>
        <end position="384"/>
    </location>
</feature>
<dbReference type="SUPFAM" id="SSF101447">
    <property type="entry name" value="Formin homology 2 domain (FH2 domain)"/>
    <property type="match status" value="1"/>
</dbReference>
<dbReference type="PANTHER" id="PTHR31342:SF18">
    <property type="entry name" value="OS01G0651932 PROTEIN"/>
    <property type="match status" value="1"/>
</dbReference>
<feature type="region of interest" description="Disordered" evidence="2">
    <location>
        <begin position="260"/>
        <end position="384"/>
    </location>
</feature>
<evidence type="ECO:0000256" key="1">
    <source>
        <dbReference type="ARBA" id="ARBA00023054"/>
    </source>
</evidence>
<dbReference type="EMBL" id="AP019300">
    <property type="protein sequence ID" value="BBH00965.1"/>
    <property type="molecule type" value="Genomic_DNA"/>
</dbReference>
<feature type="compositionally biased region" description="Polar residues" evidence="2">
    <location>
        <begin position="1"/>
        <end position="18"/>
    </location>
</feature>
<protein>
    <submittedName>
        <fullName evidence="3">Tetratricopeptide repeat-like superfamily protein</fullName>
    </submittedName>
</protein>
<feature type="compositionally biased region" description="Basic and acidic residues" evidence="2">
    <location>
        <begin position="274"/>
        <end position="291"/>
    </location>
</feature>
<feature type="compositionally biased region" description="Basic and acidic residues" evidence="2">
    <location>
        <begin position="41"/>
        <end position="57"/>
    </location>
</feature>
<feature type="region of interest" description="Disordered" evidence="2">
    <location>
        <begin position="69"/>
        <end position="102"/>
    </location>
</feature>
<feature type="non-terminal residue" evidence="3">
    <location>
        <position position="1"/>
    </location>
</feature>
<feature type="compositionally biased region" description="Basic and acidic residues" evidence="2">
    <location>
        <begin position="218"/>
        <end position="229"/>
    </location>
</feature>
<dbReference type="PANTHER" id="PTHR31342">
    <property type="entry name" value="PROTEIN CHUP1, CHLOROPLASTIC"/>
    <property type="match status" value="1"/>
</dbReference>
<dbReference type="GO" id="GO:0072699">
    <property type="term" value="P:protein localization to cortical microtubule cytoskeleton"/>
    <property type="evidence" value="ECO:0007669"/>
    <property type="project" value="TreeGrafter"/>
</dbReference>
<reference evidence="3" key="1">
    <citation type="journal article" date="2019" name="Science">
        <title>Mutation of a bHLH transcription factor allowed almond domestication.</title>
        <authorList>
            <person name="Sanchez-Perez R."/>
            <person name="Pavan S."/>
            <person name="Mazzeo R."/>
            <person name="Moldovan C."/>
            <person name="Aiese Cigliano R."/>
            <person name="Del Cueto J."/>
            <person name="Ricciardi F."/>
            <person name="Lotti C."/>
            <person name="Ricciardi L."/>
            <person name="Dicenta F."/>
            <person name="Lopez-Marques R.L."/>
            <person name="Lindberg Moller B."/>
        </authorList>
    </citation>
    <scope>NUCLEOTIDE SEQUENCE</scope>
</reference>
<keyword evidence="1" id="KW-0175">Coiled coil</keyword>
<organism evidence="3">
    <name type="scientific">Prunus dulcis</name>
    <name type="common">Almond</name>
    <name type="synonym">Amygdalus dulcis</name>
    <dbReference type="NCBI Taxonomy" id="3755"/>
    <lineage>
        <taxon>Eukaryota</taxon>
        <taxon>Viridiplantae</taxon>
        <taxon>Streptophyta</taxon>
        <taxon>Embryophyta</taxon>
        <taxon>Tracheophyta</taxon>
        <taxon>Spermatophyta</taxon>
        <taxon>Magnoliopsida</taxon>
        <taxon>eudicotyledons</taxon>
        <taxon>Gunneridae</taxon>
        <taxon>Pentapetalae</taxon>
        <taxon>rosids</taxon>
        <taxon>fabids</taxon>
        <taxon>Rosales</taxon>
        <taxon>Rosaceae</taxon>
        <taxon>Amygdaloideae</taxon>
        <taxon>Amygdaleae</taxon>
        <taxon>Prunus</taxon>
    </lineage>
</organism>
<evidence type="ECO:0000256" key="2">
    <source>
        <dbReference type="SAM" id="MobiDB-lite"/>
    </source>
</evidence>
<feature type="compositionally biased region" description="Polar residues" evidence="2">
    <location>
        <begin position="325"/>
        <end position="337"/>
    </location>
</feature>
<sequence length="663" mass="74611">SQTSSSTERASLTFSNTETDTHRQGRLCKPSLYRGLQTRGLEIRDPNPRGETDPRLVREKERFAMVAGKVRAAMGLQKSPSNAKPETPSKSPSPSVSSGKVSQKAVFSRSFGVYFPRSSAQVQPKPPDVTELLRLVEELRERESRLKTELLENKLLRESVAIVPSEDIERASKQMEALEAENERLRNQVEEVKLMLEEERRESEKKVKAMEAEISELKKTASDRSKAEINLESDELSSSQRFQGLMEVTGRSNLIKNLKKGAKCSDVHANQESQKLERSDSKREEAETERPRHSRCNSEELAESTLSTIRSRIPRVPKPPPRPSTSNGENKASTEQAVTFPPPPPPPTSQAKSVPPPPPPPSRAAPPPPPPPPKGRRPAPAKVRRVPEVVEFYHSLMRRDSRRDSGSGGSDVPATANARDMIGEIENRSAYLLAIKTDVETQGDFIRFLIKEVENAAFTDIKDVVPFVKWLDDELSYLVDERAVLKHFDWPEQKADALREAAFGYCDLKKLETEASSFPDDSRHPCGPTLKKMQALLEKLEHGVYNLSRIRESATQRYKVFQIPTNWMLDTEFVSQIKLASVKLAMKYMKRVSAELEIVGGGPEEEELIVQGVRFAFRVHQFAGGFDAETMRAFQVLRDKVRSCHVQCHNQQQQKIVCRSTPC</sequence>
<feature type="compositionally biased region" description="Pro residues" evidence="2">
    <location>
        <begin position="340"/>
        <end position="373"/>
    </location>
</feature>
<dbReference type="InterPro" id="IPR040265">
    <property type="entry name" value="CHUP1/IPGA1-like"/>
</dbReference>
<feature type="compositionally biased region" description="Low complexity" evidence="2">
    <location>
        <begin position="88"/>
        <end position="102"/>
    </location>
</feature>
<proteinExistence type="predicted"/>
<dbReference type="GO" id="GO:0055028">
    <property type="term" value="C:cortical microtubule"/>
    <property type="evidence" value="ECO:0007669"/>
    <property type="project" value="TreeGrafter"/>
</dbReference>
<feature type="region of interest" description="Disordered" evidence="2">
    <location>
        <begin position="218"/>
        <end position="241"/>
    </location>
</feature>
<gene>
    <name evidence="3" type="ORF">Prudu_011088</name>
</gene>
<accession>A0A4Y1RAC1</accession>
<evidence type="ECO:0000313" key="3">
    <source>
        <dbReference type="EMBL" id="BBH00965.1"/>
    </source>
</evidence>
<dbReference type="AlphaFoldDB" id="A0A4Y1RAC1"/>